<gene>
    <name evidence="12" type="primary">LOC100842864</name>
    <name evidence="11" type="ORF">BRADI_3g00240v3</name>
</gene>
<feature type="region of interest" description="Disordered" evidence="8">
    <location>
        <begin position="400"/>
        <end position="421"/>
    </location>
</feature>
<feature type="transmembrane region" description="Helical" evidence="9">
    <location>
        <begin position="176"/>
        <end position="197"/>
    </location>
</feature>
<dbReference type="STRING" id="15368.I1HVX7"/>
<evidence type="ECO:0000256" key="9">
    <source>
        <dbReference type="SAM" id="Phobius"/>
    </source>
</evidence>
<comment type="similarity">
    <text evidence="2 6">Belongs to the enhancer of polycomb family.</text>
</comment>
<dbReference type="InterPro" id="IPR024943">
    <property type="entry name" value="Enhancer_polycomb"/>
</dbReference>
<keyword evidence="3 6" id="KW-0805">Transcription regulation</keyword>
<dbReference type="Pfam" id="PF10513">
    <property type="entry name" value="EPL1"/>
    <property type="match status" value="1"/>
</dbReference>
<evidence type="ECO:0000256" key="4">
    <source>
        <dbReference type="ARBA" id="ARBA00023163"/>
    </source>
</evidence>
<dbReference type="RefSeq" id="XP_010233644.1">
    <property type="nucleotide sequence ID" value="XM_010235342.3"/>
</dbReference>
<accession>I1HVX7</accession>
<dbReference type="eggNOG" id="KOG2261">
    <property type="taxonomic scope" value="Eukaryota"/>
</dbReference>
<organism evidence="11">
    <name type="scientific">Brachypodium distachyon</name>
    <name type="common">Purple false brome</name>
    <name type="synonym">Trachynia distachya</name>
    <dbReference type="NCBI Taxonomy" id="15368"/>
    <lineage>
        <taxon>Eukaryota</taxon>
        <taxon>Viridiplantae</taxon>
        <taxon>Streptophyta</taxon>
        <taxon>Embryophyta</taxon>
        <taxon>Tracheophyta</taxon>
        <taxon>Spermatophyta</taxon>
        <taxon>Magnoliopsida</taxon>
        <taxon>Liliopsida</taxon>
        <taxon>Poales</taxon>
        <taxon>Poaceae</taxon>
        <taxon>BOP clade</taxon>
        <taxon>Pooideae</taxon>
        <taxon>Stipodae</taxon>
        <taxon>Brachypodieae</taxon>
        <taxon>Brachypodium</taxon>
    </lineage>
</organism>
<name>I1HVX7_BRADI</name>
<dbReference type="GO" id="GO:0005634">
    <property type="term" value="C:nucleus"/>
    <property type="evidence" value="ECO:0007669"/>
    <property type="project" value="UniProtKB-SubCell"/>
</dbReference>
<evidence type="ECO:0000256" key="7">
    <source>
        <dbReference type="SAM" id="Coils"/>
    </source>
</evidence>
<dbReference type="GO" id="GO:0032777">
    <property type="term" value="C:piccolo histone acetyltransferase complex"/>
    <property type="evidence" value="ECO:0000318"/>
    <property type="project" value="GO_Central"/>
</dbReference>
<evidence type="ECO:0000259" key="10">
    <source>
        <dbReference type="Pfam" id="PF10513"/>
    </source>
</evidence>
<keyword evidence="7" id="KW-0175">Coiled coil</keyword>
<dbReference type="AlphaFoldDB" id="I1HVX7"/>
<comment type="subcellular location">
    <subcellularLocation>
        <location evidence="1 6">Nucleus</location>
    </subcellularLocation>
</comment>
<keyword evidence="9" id="KW-0812">Transmembrane</keyword>
<evidence type="ECO:0000256" key="1">
    <source>
        <dbReference type="ARBA" id="ARBA00004123"/>
    </source>
</evidence>
<evidence type="ECO:0000256" key="5">
    <source>
        <dbReference type="ARBA" id="ARBA00023242"/>
    </source>
</evidence>
<feature type="coiled-coil region" evidence="7">
    <location>
        <begin position="721"/>
        <end position="755"/>
    </location>
</feature>
<dbReference type="Proteomes" id="UP000008810">
    <property type="component" value="Chromosome 3"/>
</dbReference>
<evidence type="ECO:0000256" key="6">
    <source>
        <dbReference type="RuleBase" id="RU361124"/>
    </source>
</evidence>
<evidence type="ECO:0000313" key="12">
    <source>
        <dbReference type="EnsemblPlants" id="KQJ92722"/>
    </source>
</evidence>
<dbReference type="GeneID" id="100842864"/>
<dbReference type="EMBL" id="CM000882">
    <property type="protein sequence ID" value="KQJ92722.1"/>
    <property type="molecule type" value="Genomic_DNA"/>
</dbReference>
<keyword evidence="9" id="KW-1133">Transmembrane helix</keyword>
<reference evidence="11 12" key="1">
    <citation type="journal article" date="2010" name="Nature">
        <title>Genome sequencing and analysis of the model grass Brachypodium distachyon.</title>
        <authorList>
            <consortium name="International Brachypodium Initiative"/>
        </authorList>
    </citation>
    <scope>NUCLEOTIDE SEQUENCE [LARGE SCALE GENOMIC DNA]</scope>
    <source>
        <strain evidence="11 12">Bd21</strain>
    </source>
</reference>
<feature type="compositionally biased region" description="Basic residues" evidence="8">
    <location>
        <begin position="694"/>
        <end position="708"/>
    </location>
</feature>
<sequence>MPSVGTRRSTRVFVPKATKPARGVRCCGDRLALSKSHWPKDAFHHRPPPAPSTRSFGIVYSRKRKRKLPAQPKHDDARFGIVFTRKDKRPKVAPSLHDNPSYIPCSCSSSSREFASRIGFLDLDAKPSTLVDNGVALLVVLVDTSCSGSSHHFLRLLLPLLRWMRHHSQRSKLRNLASFLSSAALATVFASLGLHFIKLRRRRTSSSFQRTMATVHCGWCELRDANQSRPLLSVNFSALPSYFQSLHSMIALRSIYLPAIFQRSMGLVGRTEEMYPRDALEADSWSPSALNVEPAVDLRCDDACRVFQDYVPPKQVSGSAMHALRLKKHKRKRSSMRRPVSRRRLAARFPDMAIGMKQGTMTSLTELKPALTGPEVSVKPFQPKPAFDISLDLLENMDDSDVSTPVRSNGKQKGSSFKSPVEHTHEKLHLSEVRQNIDSFLCKANLLIIQADRCWREEGAVVMLELSNRNGWCIAVKLNSVTRFSLKPSEQRFYVVNRINHAYIWAVEDGWKLEFSDKSDWLLFKELHIEGRERNSQRKIIPIPGVHEVSDGVGGVVTDPFSRPVPDYIRMVDDEVARALSRDSAYDMDSEDEQWLIQLNHGASDRRSSHLNHISFEDFEKIITLLEREAYNNPKGTSDVDQLLSTYPAIGKDDNVLAVYEYWISKRYKKGAPLLRVFQGAPVRRGRLSEKSSVKKKRSLKRPKRQTGRGKPGIFLRDNAEEEALQRVVEAERAAKQAVERAVQLRSRAQSLMENANLATYKSVMAVRIAEAASISDSSRDLVWRALD</sequence>
<proteinExistence type="inferred from homology"/>
<keyword evidence="4 6" id="KW-0804">Transcription</keyword>
<dbReference type="KEGG" id="bdi:100842864"/>
<dbReference type="OMA" id="LQCRRDC"/>
<dbReference type="OrthoDB" id="435275at2759"/>
<keyword evidence="13" id="KW-1185">Reference proteome</keyword>
<dbReference type="Gramene" id="KQJ92722">
    <property type="protein sequence ID" value="KQJ92722"/>
    <property type="gene ID" value="BRADI_3g00240v3"/>
</dbReference>
<evidence type="ECO:0000256" key="8">
    <source>
        <dbReference type="SAM" id="MobiDB-lite"/>
    </source>
</evidence>
<feature type="domain" description="Enhancer of polycomb-like N-terminal" evidence="10">
    <location>
        <begin position="534"/>
        <end position="629"/>
    </location>
</feature>
<keyword evidence="9" id="KW-0472">Membrane</keyword>
<dbReference type="InterPro" id="IPR019542">
    <property type="entry name" value="Enhancer_polycomb-like_N"/>
</dbReference>
<dbReference type="EnsemblPlants" id="KQJ92722">
    <property type="protein sequence ID" value="KQJ92722"/>
    <property type="gene ID" value="BRADI_3g00240v3"/>
</dbReference>
<reference evidence="12" key="3">
    <citation type="submission" date="2018-08" db="UniProtKB">
        <authorList>
            <consortium name="EnsemblPlants"/>
        </authorList>
    </citation>
    <scope>IDENTIFICATION</scope>
    <source>
        <strain evidence="12">cv. Bd21</strain>
    </source>
</reference>
<dbReference type="GO" id="GO:0006357">
    <property type="term" value="P:regulation of transcription by RNA polymerase II"/>
    <property type="evidence" value="ECO:0000318"/>
    <property type="project" value="GO_Central"/>
</dbReference>
<dbReference type="FunCoup" id="I1HVX7">
    <property type="interactions" value="2012"/>
</dbReference>
<dbReference type="PANTHER" id="PTHR14898">
    <property type="entry name" value="ENHANCER OF POLYCOMB"/>
    <property type="match status" value="1"/>
</dbReference>
<evidence type="ECO:0000256" key="3">
    <source>
        <dbReference type="ARBA" id="ARBA00023015"/>
    </source>
</evidence>
<keyword evidence="5 6" id="KW-0539">Nucleus</keyword>
<protein>
    <recommendedName>
        <fullName evidence="6">Enhancer of polycomb-like protein</fullName>
    </recommendedName>
</protein>
<evidence type="ECO:0000313" key="13">
    <source>
        <dbReference type="Proteomes" id="UP000008810"/>
    </source>
</evidence>
<evidence type="ECO:0000313" key="11">
    <source>
        <dbReference type="EMBL" id="KQJ92722.1"/>
    </source>
</evidence>
<evidence type="ECO:0000256" key="2">
    <source>
        <dbReference type="ARBA" id="ARBA00008035"/>
    </source>
</evidence>
<dbReference type="GO" id="GO:0035267">
    <property type="term" value="C:NuA4 histone acetyltransferase complex"/>
    <property type="evidence" value="ECO:0007669"/>
    <property type="project" value="InterPro"/>
</dbReference>
<feature type="region of interest" description="Disordered" evidence="8">
    <location>
        <begin position="322"/>
        <end position="341"/>
    </location>
</feature>
<dbReference type="HOGENOM" id="CLU_018699_0_0_1"/>
<feature type="region of interest" description="Disordered" evidence="8">
    <location>
        <begin position="688"/>
        <end position="713"/>
    </location>
</feature>
<feature type="compositionally biased region" description="Polar residues" evidence="8">
    <location>
        <begin position="402"/>
        <end position="418"/>
    </location>
</feature>
<reference evidence="11" key="2">
    <citation type="submission" date="2017-06" db="EMBL/GenBank/DDBJ databases">
        <title>WGS assembly of Brachypodium distachyon.</title>
        <authorList>
            <consortium name="The International Brachypodium Initiative"/>
            <person name="Lucas S."/>
            <person name="Harmon-Smith M."/>
            <person name="Lail K."/>
            <person name="Tice H."/>
            <person name="Grimwood J."/>
            <person name="Bruce D."/>
            <person name="Barry K."/>
            <person name="Shu S."/>
            <person name="Lindquist E."/>
            <person name="Wang M."/>
            <person name="Pitluck S."/>
            <person name="Vogel J.P."/>
            <person name="Garvin D.F."/>
            <person name="Mockler T.C."/>
            <person name="Schmutz J."/>
            <person name="Rokhsar D."/>
            <person name="Bevan M.W."/>
        </authorList>
    </citation>
    <scope>NUCLEOTIDE SEQUENCE</scope>
    <source>
        <strain evidence="11">Bd21</strain>
    </source>
</reference>
<feature type="compositionally biased region" description="Basic residues" evidence="8">
    <location>
        <begin position="324"/>
        <end position="341"/>
    </location>
</feature>